<protein>
    <submittedName>
        <fullName evidence="2">Siphovirus Gp157</fullName>
    </submittedName>
</protein>
<organism evidence="2">
    <name type="scientific">uncultured Caudovirales phage</name>
    <dbReference type="NCBI Taxonomy" id="2100421"/>
    <lineage>
        <taxon>Viruses</taxon>
        <taxon>Duplodnaviria</taxon>
        <taxon>Heunggongvirae</taxon>
        <taxon>Uroviricota</taxon>
        <taxon>Caudoviricetes</taxon>
        <taxon>Peduoviridae</taxon>
        <taxon>Maltschvirus</taxon>
        <taxon>Maltschvirus maltsch</taxon>
    </lineage>
</organism>
<gene>
    <name evidence="2" type="ORF">UFOVP1393_31</name>
</gene>
<accession>A0A6J5S6K8</accession>
<keyword evidence="1" id="KW-0175">Coiled coil</keyword>
<dbReference type="Pfam" id="PF05565">
    <property type="entry name" value="Sipho_Gp157"/>
    <property type="match status" value="1"/>
</dbReference>
<name>A0A6J5S6K8_9CAUD</name>
<dbReference type="InterPro" id="IPR008840">
    <property type="entry name" value="Sipho_Gp157"/>
</dbReference>
<feature type="coiled-coil region" evidence="1">
    <location>
        <begin position="50"/>
        <end position="87"/>
    </location>
</feature>
<sequence>MNIYQIANEYQLIINKVIELDGEITPEQEIELIINKNELEQKGINYAYVIKSLDSDCEAIDLELKRLQQLKKVRTNLAERLKDTISNAMNLYEVEKIETPLIKLSFRNSESVEITNESQLDACFIVTKMVTSPDKKAIKDAIKNGEVVTGATISYNKNLQIR</sequence>
<proteinExistence type="predicted"/>
<dbReference type="EMBL" id="LR797338">
    <property type="protein sequence ID" value="CAB4204183.1"/>
    <property type="molecule type" value="Genomic_DNA"/>
</dbReference>
<evidence type="ECO:0000256" key="1">
    <source>
        <dbReference type="SAM" id="Coils"/>
    </source>
</evidence>
<reference evidence="2" key="1">
    <citation type="submission" date="2020-05" db="EMBL/GenBank/DDBJ databases">
        <authorList>
            <person name="Chiriac C."/>
            <person name="Salcher M."/>
            <person name="Ghai R."/>
            <person name="Kavagutti S V."/>
        </authorList>
    </citation>
    <scope>NUCLEOTIDE SEQUENCE</scope>
</reference>
<evidence type="ECO:0000313" key="2">
    <source>
        <dbReference type="EMBL" id="CAB4204183.1"/>
    </source>
</evidence>